<name>A0A8S0YMD4_ARCPL</name>
<feature type="compositionally biased region" description="Basic and acidic residues" evidence="1">
    <location>
        <begin position="75"/>
        <end position="152"/>
    </location>
</feature>
<evidence type="ECO:0000313" key="3">
    <source>
        <dbReference type="Proteomes" id="UP000494106"/>
    </source>
</evidence>
<keyword evidence="3" id="KW-1185">Reference proteome</keyword>
<gene>
    <name evidence="2" type="ORF">APLA_LOCUS253</name>
</gene>
<feature type="compositionally biased region" description="Acidic residues" evidence="1">
    <location>
        <begin position="40"/>
        <end position="60"/>
    </location>
</feature>
<feature type="compositionally biased region" description="Basic and acidic residues" evidence="1">
    <location>
        <begin position="241"/>
        <end position="257"/>
    </location>
</feature>
<feature type="compositionally biased region" description="Pro residues" evidence="1">
    <location>
        <begin position="61"/>
        <end position="71"/>
    </location>
</feature>
<dbReference type="OrthoDB" id="1928974at2759"/>
<comment type="caution">
    <text evidence="2">The sequence shown here is derived from an EMBL/GenBank/DDBJ whole genome shotgun (WGS) entry which is preliminary data.</text>
</comment>
<sequence>MDSLVGYGSDDENESERYGSQQASVGAGASCSFRRRDDDTNYDDVNMDMSEDSQDAESEPELPPAEPPSPQQPSRDQRRGSNDSRERDRERDREFDRKERRRESPGRSRSDRERSDRRSPRRDERYRSDRDRTGSRPEPRRGLLGDRPDDKVPALMDLKPFAGDLPPASDKRSQDARDAVSPRRQLLRKLLIEGAEDEELVLANHSKINLKDCCNMVAEAWSLVTAVTLRRAWNKLKGLPSEKNKKKESEENEKQEYGEDDDDKDALSLEEIRKMIVKIPGCTEVSAEDVGEWMAYDTSDPGFQILNDDEIVVSVREDVEVEVEEELPADVEVAAGPSASEAFAGLETALKWMERQPECDHLQLLTVKRMRDLAARKRLKTAKQLTLKEMFKKQ</sequence>
<reference evidence="2 3" key="1">
    <citation type="submission" date="2020-04" db="EMBL/GenBank/DDBJ databases">
        <authorList>
            <person name="Wallbank WR R."/>
            <person name="Pardo Diaz C."/>
            <person name="Kozak K."/>
            <person name="Martin S."/>
            <person name="Jiggins C."/>
            <person name="Moest M."/>
            <person name="Warren A I."/>
            <person name="Byers J.R.P. K."/>
            <person name="Montejo-Kovacevich G."/>
            <person name="Yen C E."/>
        </authorList>
    </citation>
    <scope>NUCLEOTIDE SEQUENCE [LARGE SCALE GENOMIC DNA]</scope>
</reference>
<dbReference type="Proteomes" id="UP000494106">
    <property type="component" value="Unassembled WGS sequence"/>
</dbReference>
<organism evidence="2 3">
    <name type="scientific">Arctia plantaginis</name>
    <name type="common">Wood tiger moth</name>
    <name type="synonym">Phalaena plantaginis</name>
    <dbReference type="NCBI Taxonomy" id="874455"/>
    <lineage>
        <taxon>Eukaryota</taxon>
        <taxon>Metazoa</taxon>
        <taxon>Ecdysozoa</taxon>
        <taxon>Arthropoda</taxon>
        <taxon>Hexapoda</taxon>
        <taxon>Insecta</taxon>
        <taxon>Pterygota</taxon>
        <taxon>Neoptera</taxon>
        <taxon>Endopterygota</taxon>
        <taxon>Lepidoptera</taxon>
        <taxon>Glossata</taxon>
        <taxon>Ditrysia</taxon>
        <taxon>Noctuoidea</taxon>
        <taxon>Erebidae</taxon>
        <taxon>Arctiinae</taxon>
        <taxon>Arctia</taxon>
    </lineage>
</organism>
<feature type="compositionally biased region" description="Basic and acidic residues" evidence="1">
    <location>
        <begin position="169"/>
        <end position="181"/>
    </location>
</feature>
<protein>
    <submittedName>
        <fullName evidence="2">Uncharacterized protein</fullName>
    </submittedName>
</protein>
<evidence type="ECO:0000256" key="1">
    <source>
        <dbReference type="SAM" id="MobiDB-lite"/>
    </source>
</evidence>
<feature type="region of interest" description="Disordered" evidence="1">
    <location>
        <begin position="241"/>
        <end position="264"/>
    </location>
</feature>
<dbReference type="AlphaFoldDB" id="A0A8S0YMD4"/>
<accession>A0A8S0YMD4</accession>
<feature type="region of interest" description="Disordered" evidence="1">
    <location>
        <begin position="1"/>
        <end position="182"/>
    </location>
</feature>
<evidence type="ECO:0000313" key="2">
    <source>
        <dbReference type="EMBL" id="CAB3220362.1"/>
    </source>
</evidence>
<proteinExistence type="predicted"/>
<dbReference type="EMBL" id="CADEBC010000045">
    <property type="protein sequence ID" value="CAB3220362.1"/>
    <property type="molecule type" value="Genomic_DNA"/>
</dbReference>